<evidence type="ECO:0000313" key="1">
    <source>
        <dbReference type="EMBL" id="MDY0393458.1"/>
    </source>
</evidence>
<accession>A0ABU5C2D2</accession>
<organism evidence="1 2">
    <name type="scientific">Tigheibacillus halophilus</name>
    <dbReference type="NCBI Taxonomy" id="361280"/>
    <lineage>
        <taxon>Bacteria</taxon>
        <taxon>Bacillati</taxon>
        <taxon>Bacillota</taxon>
        <taxon>Bacilli</taxon>
        <taxon>Bacillales</taxon>
        <taxon>Bacillaceae</taxon>
        <taxon>Tigheibacillus</taxon>
    </lineage>
</organism>
<sequence>MLFLQYETGGIRMITYDLLQELDTIAIQKMATKRAEKASEGQDLQSLRKMVEPILLQNRLKANTLGGYSVIDGSTEALDFLERGRVSLNRVSKILLVSDGLFLPHKLEGTEPWLKTASLAFSEGIQGLVTEVKRREEVDPECKIYPRLKKLDDKTGILIELSS</sequence>
<reference evidence="1 2" key="1">
    <citation type="submission" date="2023-10" db="EMBL/GenBank/DDBJ databases">
        <title>Virgibacillus halophilus 5B73C genome.</title>
        <authorList>
            <person name="Miliotis G."/>
            <person name="Sengupta P."/>
            <person name="Hameed A."/>
            <person name="Chuvochina M."/>
            <person name="Mcdonagh F."/>
            <person name="Simpson A.C."/>
            <person name="Singh N.K."/>
            <person name="Rekha P.D."/>
            <person name="Raman K."/>
            <person name="Hugenholtz P."/>
            <person name="Venkateswaran K."/>
        </authorList>
    </citation>
    <scope>NUCLEOTIDE SEQUENCE [LARGE SCALE GENOMIC DNA]</scope>
    <source>
        <strain evidence="1 2">5B73C</strain>
    </source>
</reference>
<gene>
    <name evidence="1" type="ORF">RWE15_02205</name>
</gene>
<evidence type="ECO:0000313" key="2">
    <source>
        <dbReference type="Proteomes" id="UP001281447"/>
    </source>
</evidence>
<protein>
    <submittedName>
        <fullName evidence="1">Uncharacterized protein</fullName>
    </submittedName>
</protein>
<keyword evidence="2" id="KW-1185">Reference proteome</keyword>
<name>A0ABU5C2D2_9BACI</name>
<dbReference type="Proteomes" id="UP001281447">
    <property type="component" value="Unassembled WGS sequence"/>
</dbReference>
<dbReference type="EMBL" id="JAWDIP010000003">
    <property type="protein sequence ID" value="MDY0393458.1"/>
    <property type="molecule type" value="Genomic_DNA"/>
</dbReference>
<comment type="caution">
    <text evidence="1">The sequence shown here is derived from an EMBL/GenBank/DDBJ whole genome shotgun (WGS) entry which is preliminary data.</text>
</comment>
<proteinExistence type="predicted"/>